<dbReference type="Proteomes" id="UP001500957">
    <property type="component" value="Unassembled WGS sequence"/>
</dbReference>
<comment type="similarity">
    <text evidence="1">Belongs to the TolB family.</text>
</comment>
<dbReference type="InterPro" id="IPR011659">
    <property type="entry name" value="WD40"/>
</dbReference>
<dbReference type="Gene3D" id="2.120.10.30">
    <property type="entry name" value="TolB, C-terminal domain"/>
    <property type="match status" value="2"/>
</dbReference>
<proteinExistence type="inferred from homology"/>
<dbReference type="EMBL" id="BAAAHE010000045">
    <property type="protein sequence ID" value="GAA0634017.1"/>
    <property type="molecule type" value="Genomic_DNA"/>
</dbReference>
<organism evidence="3 4">
    <name type="scientific">Sporichthya brevicatena</name>
    <dbReference type="NCBI Taxonomy" id="171442"/>
    <lineage>
        <taxon>Bacteria</taxon>
        <taxon>Bacillati</taxon>
        <taxon>Actinomycetota</taxon>
        <taxon>Actinomycetes</taxon>
        <taxon>Sporichthyales</taxon>
        <taxon>Sporichthyaceae</taxon>
        <taxon>Sporichthya</taxon>
    </lineage>
</organism>
<dbReference type="PANTHER" id="PTHR36842">
    <property type="entry name" value="PROTEIN TOLB HOMOLOG"/>
    <property type="match status" value="1"/>
</dbReference>
<gene>
    <name evidence="3" type="ORF">GCM10009547_42540</name>
</gene>
<name>A0ABN1HAI4_9ACTN</name>
<dbReference type="InterPro" id="IPR011042">
    <property type="entry name" value="6-blade_b-propeller_TolB-like"/>
</dbReference>
<evidence type="ECO:0000313" key="3">
    <source>
        <dbReference type="EMBL" id="GAA0634017.1"/>
    </source>
</evidence>
<evidence type="ECO:0000256" key="2">
    <source>
        <dbReference type="SAM" id="MobiDB-lite"/>
    </source>
</evidence>
<feature type="region of interest" description="Disordered" evidence="2">
    <location>
        <begin position="1"/>
        <end position="34"/>
    </location>
</feature>
<evidence type="ECO:0000256" key="1">
    <source>
        <dbReference type="ARBA" id="ARBA00009820"/>
    </source>
</evidence>
<sequence length="430" mass="45548">MAATAAEGGHETLRVSTDGGRGEPNNGSFTPSVSRDGRYVAFASEASNLVPGDTNHRRDIFVRDMVAGTTTRVSVSSRGRQGNLDSYNPSISDDGRFVVFDSFATNLVPDDLNREGDVFVHDLVEHTTTRVSRGIDGKETDASSGFATISGDGNVIAFESSATNLRAGRPGKVTDIYLVDRAGNVLDWVTRSATNGEPNGGSGDIALSHDGQVVAFASAATNLVPGDTNLADDVFVRDRRLGYTQRVSVNSLGGETNDDSGAPSISDDGRIVAFTSNASSLVSLVPGTQNLPAFIFHRFNAGDDNFVSDVFVHDRITRRTELVSVSTEGAQGIAESYEASVSGDGTKVAFASYASDLVPGDGRPGSEIFLRDLTTRRTTRISVDAEDHQGNGTSVQPAISGDGRWVAFTSEASNLVRGDRNRSGDVFLRH</sequence>
<protein>
    <submittedName>
        <fullName evidence="3">PD40 domain-containing protein</fullName>
    </submittedName>
</protein>
<evidence type="ECO:0000313" key="4">
    <source>
        <dbReference type="Proteomes" id="UP001500957"/>
    </source>
</evidence>
<dbReference type="SUPFAM" id="SSF82171">
    <property type="entry name" value="DPP6 N-terminal domain-like"/>
    <property type="match status" value="1"/>
</dbReference>
<keyword evidence="4" id="KW-1185">Reference proteome</keyword>
<accession>A0ABN1HAI4</accession>
<reference evidence="3 4" key="1">
    <citation type="journal article" date="2019" name="Int. J. Syst. Evol. Microbiol.">
        <title>The Global Catalogue of Microorganisms (GCM) 10K type strain sequencing project: providing services to taxonomists for standard genome sequencing and annotation.</title>
        <authorList>
            <consortium name="The Broad Institute Genomics Platform"/>
            <consortium name="The Broad Institute Genome Sequencing Center for Infectious Disease"/>
            <person name="Wu L."/>
            <person name="Ma J."/>
        </authorList>
    </citation>
    <scope>NUCLEOTIDE SEQUENCE [LARGE SCALE GENOMIC DNA]</scope>
    <source>
        <strain evidence="3 4">JCM 10671</strain>
    </source>
</reference>
<comment type="caution">
    <text evidence="3">The sequence shown here is derived from an EMBL/GenBank/DDBJ whole genome shotgun (WGS) entry which is preliminary data.</text>
</comment>
<dbReference type="Pfam" id="PF07676">
    <property type="entry name" value="PD40"/>
    <property type="match status" value="3"/>
</dbReference>